<name>A0AAE0C458_9CHLO</name>
<dbReference type="AlphaFoldDB" id="A0AAE0C458"/>
<reference evidence="2 3" key="1">
    <citation type="journal article" date="2015" name="Genome Biol. Evol.">
        <title>Comparative Genomics of a Bacterivorous Green Alga Reveals Evolutionary Causalities and Consequences of Phago-Mixotrophic Mode of Nutrition.</title>
        <authorList>
            <person name="Burns J.A."/>
            <person name="Paasch A."/>
            <person name="Narechania A."/>
            <person name="Kim E."/>
        </authorList>
    </citation>
    <scope>NUCLEOTIDE SEQUENCE [LARGE SCALE GENOMIC DNA]</scope>
    <source>
        <strain evidence="2 3">PLY_AMNH</strain>
    </source>
</reference>
<dbReference type="Proteomes" id="UP001190700">
    <property type="component" value="Unassembled WGS sequence"/>
</dbReference>
<evidence type="ECO:0000256" key="1">
    <source>
        <dbReference type="SAM" id="MobiDB-lite"/>
    </source>
</evidence>
<keyword evidence="3" id="KW-1185">Reference proteome</keyword>
<evidence type="ECO:0000313" key="2">
    <source>
        <dbReference type="EMBL" id="KAK3247002.1"/>
    </source>
</evidence>
<comment type="caution">
    <text evidence="2">The sequence shown here is derived from an EMBL/GenBank/DDBJ whole genome shotgun (WGS) entry which is preliminary data.</text>
</comment>
<gene>
    <name evidence="2" type="ORF">CYMTET_43491</name>
</gene>
<sequence>MPKSDTVIAQECSLARPLVFIIVSIIVSSVGASSETKAPVASSPTSRLHAVCHGIVEPASEVDEQLKQSLARWSPGSVKPTDLLGLLYELDGQVETSWMGVHIHQNELYFSHTSGAPTYKKQIMRKFLNSMLRSAVVKYNCSLPDVFLMVNVDSLMPPRKQVVKEGAQNCPHDAVGSALGALHSPLFFLCLNSLAAAMWRCYRSTSLLEANLPTARGGMDASSARGGGRPLLCSRDL</sequence>
<accession>A0AAE0C458</accession>
<organism evidence="2 3">
    <name type="scientific">Cymbomonas tetramitiformis</name>
    <dbReference type="NCBI Taxonomy" id="36881"/>
    <lineage>
        <taxon>Eukaryota</taxon>
        <taxon>Viridiplantae</taxon>
        <taxon>Chlorophyta</taxon>
        <taxon>Pyramimonadophyceae</taxon>
        <taxon>Pyramimonadales</taxon>
        <taxon>Pyramimonadaceae</taxon>
        <taxon>Cymbomonas</taxon>
    </lineage>
</organism>
<evidence type="ECO:0000313" key="3">
    <source>
        <dbReference type="Proteomes" id="UP001190700"/>
    </source>
</evidence>
<dbReference type="EMBL" id="LGRX02029308">
    <property type="protein sequence ID" value="KAK3247002.1"/>
    <property type="molecule type" value="Genomic_DNA"/>
</dbReference>
<feature type="region of interest" description="Disordered" evidence="1">
    <location>
        <begin position="217"/>
        <end position="237"/>
    </location>
</feature>
<proteinExistence type="predicted"/>
<protein>
    <submittedName>
        <fullName evidence="2">Uncharacterized protein</fullName>
    </submittedName>
</protein>